<organism evidence="7 8">
    <name type="scientific">Dyadobacter subterraneus</name>
    <dbReference type="NCBI Taxonomy" id="2773304"/>
    <lineage>
        <taxon>Bacteria</taxon>
        <taxon>Pseudomonadati</taxon>
        <taxon>Bacteroidota</taxon>
        <taxon>Cytophagia</taxon>
        <taxon>Cytophagales</taxon>
        <taxon>Spirosomataceae</taxon>
        <taxon>Dyadobacter</taxon>
    </lineage>
</organism>
<dbReference type="Gene3D" id="3.30.1330.60">
    <property type="entry name" value="OmpA-like domain"/>
    <property type="match status" value="1"/>
</dbReference>
<evidence type="ECO:0000256" key="4">
    <source>
        <dbReference type="PROSITE-ProRule" id="PRU00473"/>
    </source>
</evidence>
<dbReference type="PROSITE" id="PS51123">
    <property type="entry name" value="OMPA_2"/>
    <property type="match status" value="1"/>
</dbReference>
<keyword evidence="3" id="KW-0998">Cell outer membrane</keyword>
<dbReference type="Pfam" id="PF00691">
    <property type="entry name" value="OmpA"/>
    <property type="match status" value="1"/>
</dbReference>
<comment type="subcellular location">
    <subcellularLocation>
        <location evidence="1">Cell outer membrane</location>
    </subcellularLocation>
</comment>
<keyword evidence="2 4" id="KW-0472">Membrane</keyword>
<evidence type="ECO:0000256" key="2">
    <source>
        <dbReference type="ARBA" id="ARBA00023136"/>
    </source>
</evidence>
<dbReference type="InterPro" id="IPR050330">
    <property type="entry name" value="Bact_OuterMem_StrucFunc"/>
</dbReference>
<evidence type="ECO:0000313" key="7">
    <source>
        <dbReference type="EMBL" id="MBE9461137.1"/>
    </source>
</evidence>
<protein>
    <submittedName>
        <fullName evidence="7">OmpA family protein</fullName>
    </submittedName>
</protein>
<dbReference type="RefSeq" id="WP_194119428.1">
    <property type="nucleotide sequence ID" value="NZ_JACYGY010000001.1"/>
</dbReference>
<gene>
    <name evidence="7" type="ORF">IEE83_04510</name>
</gene>
<dbReference type="InterPro" id="IPR006665">
    <property type="entry name" value="OmpA-like"/>
</dbReference>
<dbReference type="SUPFAM" id="SSF103088">
    <property type="entry name" value="OmpA-like"/>
    <property type="match status" value="1"/>
</dbReference>
<feature type="domain" description="OmpA-like" evidence="6">
    <location>
        <begin position="297"/>
        <end position="413"/>
    </location>
</feature>
<feature type="transmembrane region" description="Helical" evidence="5">
    <location>
        <begin position="211"/>
        <end position="228"/>
    </location>
</feature>
<proteinExistence type="predicted"/>
<sequence>MAVNLLELTKGYITKEVGLKISDLTQESTSDVQIAMLGALPGLIGGIMNKASTVGGVHELIGLINLNNEDYVLNGLGSILGDESRSKEFISNGLSLLPILLDLDLKTVTDSISSSSGIKSYSVSTILSICAPIVLSVVAKYAKVKGVKSVEPVRLTSLLVEQKEFMVKFLPKDLNTLWNFKELEDLNKSLIRNPLSESELEGKPLSRGMKIFYWILFLLILGGAFYGYKKLTKEEETVVVEDFPVGADSVGNSKGTSKKTLGQFVTRQLPKDISLNIPENGIEAKLANFIADSSVVVDKDIWFDFDRVTFEPSAANLSQESMEQIDNIAKILRAYPNVNIKIGGYTDNTGDAATNLSLSKSRADAVRRGIVNKGIKATRISSEGYGIEHPVADNNTEEGRAQNRRIAINVTRK</sequence>
<dbReference type="InterPro" id="IPR036737">
    <property type="entry name" value="OmpA-like_sf"/>
</dbReference>
<dbReference type="CDD" id="cd07185">
    <property type="entry name" value="OmpA_C-like"/>
    <property type="match status" value="1"/>
</dbReference>
<dbReference type="PANTHER" id="PTHR30329">
    <property type="entry name" value="STATOR ELEMENT OF FLAGELLAR MOTOR COMPLEX"/>
    <property type="match status" value="1"/>
</dbReference>
<evidence type="ECO:0000259" key="6">
    <source>
        <dbReference type="PROSITE" id="PS51123"/>
    </source>
</evidence>
<evidence type="ECO:0000256" key="1">
    <source>
        <dbReference type="ARBA" id="ARBA00004442"/>
    </source>
</evidence>
<evidence type="ECO:0000256" key="5">
    <source>
        <dbReference type="SAM" id="Phobius"/>
    </source>
</evidence>
<reference evidence="8" key="1">
    <citation type="submission" date="2023-07" db="EMBL/GenBank/DDBJ databases">
        <title>Dyadobacter sp. nov 'subterranea' isolated from contaminted grondwater.</title>
        <authorList>
            <person name="Szabo I."/>
            <person name="Al-Omari J."/>
            <person name="Szerdahelyi S.G."/>
            <person name="Rado J."/>
        </authorList>
    </citation>
    <scope>NUCLEOTIDE SEQUENCE [LARGE SCALE GENOMIC DNA]</scope>
    <source>
        <strain evidence="8">UP-52</strain>
    </source>
</reference>
<keyword evidence="5" id="KW-0812">Transmembrane</keyword>
<dbReference type="Pfam" id="PF06078">
    <property type="entry name" value="DUF937"/>
    <property type="match status" value="1"/>
</dbReference>
<dbReference type="PANTHER" id="PTHR30329:SF21">
    <property type="entry name" value="LIPOPROTEIN YIAD-RELATED"/>
    <property type="match status" value="1"/>
</dbReference>
<dbReference type="InterPro" id="IPR009282">
    <property type="entry name" value="DUF937"/>
</dbReference>
<keyword evidence="8" id="KW-1185">Reference proteome</keyword>
<evidence type="ECO:0000256" key="3">
    <source>
        <dbReference type="ARBA" id="ARBA00023237"/>
    </source>
</evidence>
<dbReference type="EMBL" id="JACYGY010000001">
    <property type="protein sequence ID" value="MBE9461137.1"/>
    <property type="molecule type" value="Genomic_DNA"/>
</dbReference>
<dbReference type="Proteomes" id="UP000634134">
    <property type="component" value="Unassembled WGS sequence"/>
</dbReference>
<keyword evidence="5" id="KW-1133">Transmembrane helix</keyword>
<dbReference type="PRINTS" id="PR01021">
    <property type="entry name" value="OMPADOMAIN"/>
</dbReference>
<evidence type="ECO:0000313" key="8">
    <source>
        <dbReference type="Proteomes" id="UP000634134"/>
    </source>
</evidence>
<comment type="caution">
    <text evidence="7">The sequence shown here is derived from an EMBL/GenBank/DDBJ whole genome shotgun (WGS) entry which is preliminary data.</text>
</comment>
<name>A0ABR9W6N9_9BACT</name>
<dbReference type="InterPro" id="IPR006664">
    <property type="entry name" value="OMP_bac"/>
</dbReference>
<accession>A0ABR9W6N9</accession>